<evidence type="ECO:0000256" key="8">
    <source>
        <dbReference type="ARBA" id="ARBA00029996"/>
    </source>
</evidence>
<comment type="catalytic activity">
    <reaction evidence="9">
        <text>O-phospho-L-threonine + H(+) = (R)-1-aminopropan-2-yl phosphate + CO2</text>
        <dbReference type="Rhea" id="RHEA:11492"/>
        <dbReference type="ChEBI" id="CHEBI:15378"/>
        <dbReference type="ChEBI" id="CHEBI:16526"/>
        <dbReference type="ChEBI" id="CHEBI:58563"/>
        <dbReference type="ChEBI" id="CHEBI:58675"/>
        <dbReference type="EC" id="4.1.1.81"/>
    </reaction>
</comment>
<proteinExistence type="predicted"/>
<dbReference type="GO" id="GO:0009236">
    <property type="term" value="P:cobalamin biosynthetic process"/>
    <property type="evidence" value="ECO:0007669"/>
    <property type="project" value="UniProtKB-UniPathway"/>
</dbReference>
<dbReference type="InterPro" id="IPR005860">
    <property type="entry name" value="CobD"/>
</dbReference>
<evidence type="ECO:0000256" key="3">
    <source>
        <dbReference type="ARBA" id="ARBA00004953"/>
    </source>
</evidence>
<dbReference type="STRING" id="180163.SAMN02745174_00790"/>
<evidence type="ECO:0000256" key="4">
    <source>
        <dbReference type="ARBA" id="ARBA00012285"/>
    </source>
</evidence>
<evidence type="ECO:0000313" key="11">
    <source>
        <dbReference type="EMBL" id="SJZ52277.1"/>
    </source>
</evidence>
<accession>A0A1T4LCL7</accession>
<dbReference type="EC" id="4.1.1.81" evidence="4"/>
<dbReference type="UniPathway" id="UPA00148"/>
<dbReference type="GO" id="GO:0048472">
    <property type="term" value="F:threonine-phosphate decarboxylase activity"/>
    <property type="evidence" value="ECO:0007669"/>
    <property type="project" value="UniProtKB-EC"/>
</dbReference>
<dbReference type="InterPro" id="IPR004839">
    <property type="entry name" value="Aminotransferase_I/II_large"/>
</dbReference>
<dbReference type="RefSeq" id="WP_078693328.1">
    <property type="nucleotide sequence ID" value="NZ_FUWX01000006.1"/>
</dbReference>
<name>A0A1T4LCL7_9FUSO</name>
<evidence type="ECO:0000256" key="5">
    <source>
        <dbReference type="ARBA" id="ARBA00022573"/>
    </source>
</evidence>
<dbReference type="AlphaFoldDB" id="A0A1T4LCL7"/>
<dbReference type="Gene3D" id="3.90.1150.10">
    <property type="entry name" value="Aspartate Aminotransferase, domain 1"/>
    <property type="match status" value="1"/>
</dbReference>
<dbReference type="GO" id="GO:0030170">
    <property type="term" value="F:pyridoxal phosphate binding"/>
    <property type="evidence" value="ECO:0007669"/>
    <property type="project" value="InterPro"/>
</dbReference>
<dbReference type="EMBL" id="FUWX01000006">
    <property type="protein sequence ID" value="SJZ52277.1"/>
    <property type="molecule type" value="Genomic_DNA"/>
</dbReference>
<comment type="pathway">
    <text evidence="3">Cofactor biosynthesis; adenosylcobalamin biosynthesis.</text>
</comment>
<dbReference type="SUPFAM" id="SSF53383">
    <property type="entry name" value="PLP-dependent transferases"/>
    <property type="match status" value="1"/>
</dbReference>
<organism evidence="11 12">
    <name type="scientific">Cetobacterium ceti</name>
    <dbReference type="NCBI Taxonomy" id="180163"/>
    <lineage>
        <taxon>Bacteria</taxon>
        <taxon>Fusobacteriati</taxon>
        <taxon>Fusobacteriota</taxon>
        <taxon>Fusobacteriia</taxon>
        <taxon>Fusobacteriales</taxon>
        <taxon>Fusobacteriaceae</taxon>
        <taxon>Cetobacterium</taxon>
    </lineage>
</organism>
<evidence type="ECO:0000256" key="2">
    <source>
        <dbReference type="ARBA" id="ARBA00003444"/>
    </source>
</evidence>
<dbReference type="InterPro" id="IPR015421">
    <property type="entry name" value="PyrdxlP-dep_Trfase_major"/>
</dbReference>
<comment type="function">
    <text evidence="2">Decarboxylates L-threonine-O-3-phosphate to yield (R)-1-amino-2-propanol O-2-phosphate, the precursor for the linkage between the nucleotide loop and the corrin ring in cobalamin.</text>
</comment>
<dbReference type="Gene3D" id="3.40.640.10">
    <property type="entry name" value="Type I PLP-dependent aspartate aminotransferase-like (Major domain)"/>
    <property type="match status" value="1"/>
</dbReference>
<evidence type="ECO:0000256" key="6">
    <source>
        <dbReference type="ARBA" id="ARBA00022898"/>
    </source>
</evidence>
<keyword evidence="12" id="KW-1185">Reference proteome</keyword>
<dbReference type="Proteomes" id="UP000191153">
    <property type="component" value="Unassembled WGS sequence"/>
</dbReference>
<evidence type="ECO:0000313" key="12">
    <source>
        <dbReference type="Proteomes" id="UP000191153"/>
    </source>
</evidence>
<sequence length="352" mass="41342">MDLHGGNIYRLKREGKEDILDYSSNINPLGIPESFKEAVMENFSNVEKYPDPEYVALRTAIGEYNEIPMENVIVGNGATEILFLYMKSLNIKKAMIVAPTFAEYERALKVAGKEVEFFQLREEENFTLNIERLLNEIKDCDLVVLCNPNNPTGQFISLEKIDELSKELEKLDKKLFIDEAFIEFIKNWENKTAKLLKRKNIFILRALTKFFAMPGIRLGYGLTYDKNILETMKRKREPWSVNTFAELAGIIMLNDNEYILKTEAWINEEKEWFFQELNKIENIKVFKSESNFILVKLLNEKANIFRKKMIEENILVRDCSNFVFLNDSFIRLAIKDREKNKRVIEKIEKVVR</sequence>
<dbReference type="OrthoDB" id="9813612at2"/>
<feature type="domain" description="Aminotransferase class I/classII large" evidence="10">
    <location>
        <begin position="18"/>
        <end position="347"/>
    </location>
</feature>
<protein>
    <recommendedName>
        <fullName evidence="4">threonine-phosphate decarboxylase</fullName>
        <ecNumber evidence="4">4.1.1.81</ecNumber>
    </recommendedName>
    <alternativeName>
        <fullName evidence="8">L-threonine-O-3-phosphate decarboxylase</fullName>
    </alternativeName>
</protein>
<evidence type="ECO:0000256" key="9">
    <source>
        <dbReference type="ARBA" id="ARBA00048531"/>
    </source>
</evidence>
<dbReference type="PANTHER" id="PTHR42885">
    <property type="entry name" value="HISTIDINOL-PHOSPHATE AMINOTRANSFERASE-RELATED"/>
    <property type="match status" value="1"/>
</dbReference>
<keyword evidence="6" id="KW-0663">Pyridoxal phosphate</keyword>
<reference evidence="11 12" key="1">
    <citation type="submission" date="2017-02" db="EMBL/GenBank/DDBJ databases">
        <authorList>
            <person name="Peterson S.W."/>
        </authorList>
    </citation>
    <scope>NUCLEOTIDE SEQUENCE [LARGE SCALE GENOMIC DNA]</scope>
    <source>
        <strain evidence="11 12">ATCC 700028</strain>
    </source>
</reference>
<dbReference type="NCBIfam" id="TIGR01140">
    <property type="entry name" value="L_thr_O3P_dcar"/>
    <property type="match status" value="1"/>
</dbReference>
<evidence type="ECO:0000256" key="1">
    <source>
        <dbReference type="ARBA" id="ARBA00001933"/>
    </source>
</evidence>
<gene>
    <name evidence="11" type="ORF">SAMN02745174_00790</name>
</gene>
<evidence type="ECO:0000256" key="7">
    <source>
        <dbReference type="ARBA" id="ARBA00023239"/>
    </source>
</evidence>
<keyword evidence="5" id="KW-0169">Cobalamin biosynthesis</keyword>
<dbReference type="Pfam" id="PF00155">
    <property type="entry name" value="Aminotran_1_2"/>
    <property type="match status" value="1"/>
</dbReference>
<dbReference type="CDD" id="cd00609">
    <property type="entry name" value="AAT_like"/>
    <property type="match status" value="1"/>
</dbReference>
<dbReference type="PANTHER" id="PTHR42885:SF1">
    <property type="entry name" value="THREONINE-PHOSPHATE DECARBOXYLASE"/>
    <property type="match status" value="1"/>
</dbReference>
<dbReference type="InterPro" id="IPR015424">
    <property type="entry name" value="PyrdxlP-dep_Trfase"/>
</dbReference>
<comment type="cofactor">
    <cofactor evidence="1">
        <name>pyridoxal 5'-phosphate</name>
        <dbReference type="ChEBI" id="CHEBI:597326"/>
    </cofactor>
</comment>
<keyword evidence="7" id="KW-0456">Lyase</keyword>
<evidence type="ECO:0000259" key="10">
    <source>
        <dbReference type="Pfam" id="PF00155"/>
    </source>
</evidence>
<dbReference type="InterPro" id="IPR015422">
    <property type="entry name" value="PyrdxlP-dep_Trfase_small"/>
</dbReference>